<keyword evidence="2" id="KW-1185">Reference proteome</keyword>
<evidence type="ECO:0000313" key="2">
    <source>
        <dbReference type="Proteomes" id="UP001054837"/>
    </source>
</evidence>
<organism evidence="1 2">
    <name type="scientific">Caerostris darwini</name>
    <dbReference type="NCBI Taxonomy" id="1538125"/>
    <lineage>
        <taxon>Eukaryota</taxon>
        <taxon>Metazoa</taxon>
        <taxon>Ecdysozoa</taxon>
        <taxon>Arthropoda</taxon>
        <taxon>Chelicerata</taxon>
        <taxon>Arachnida</taxon>
        <taxon>Araneae</taxon>
        <taxon>Araneomorphae</taxon>
        <taxon>Entelegynae</taxon>
        <taxon>Araneoidea</taxon>
        <taxon>Araneidae</taxon>
        <taxon>Caerostris</taxon>
    </lineage>
</organism>
<gene>
    <name evidence="1" type="ORF">CDAR_314031</name>
</gene>
<sequence>MLSLLSIGAFCGEMREHEKSSPSCQGVIGLCCYDDHHSVLLLFSPPIPRPLTYSTQSPNGRPQAIISRGELTQLRIVLLFLGGADKLPLSTGRNRTELWIIKAERFCLQFIKISHNC</sequence>
<dbReference type="Proteomes" id="UP001054837">
    <property type="component" value="Unassembled WGS sequence"/>
</dbReference>
<reference evidence="1 2" key="1">
    <citation type="submission" date="2021-06" db="EMBL/GenBank/DDBJ databases">
        <title>Caerostris darwini draft genome.</title>
        <authorList>
            <person name="Kono N."/>
            <person name="Arakawa K."/>
        </authorList>
    </citation>
    <scope>NUCLEOTIDE SEQUENCE [LARGE SCALE GENOMIC DNA]</scope>
</reference>
<accession>A0AAV4MXM9</accession>
<evidence type="ECO:0000313" key="1">
    <source>
        <dbReference type="EMBL" id="GIX77287.1"/>
    </source>
</evidence>
<protein>
    <submittedName>
        <fullName evidence="1">Uncharacterized protein</fullName>
    </submittedName>
</protein>
<dbReference type="AlphaFoldDB" id="A0AAV4MXM9"/>
<comment type="caution">
    <text evidence="1">The sequence shown here is derived from an EMBL/GenBank/DDBJ whole genome shotgun (WGS) entry which is preliminary data.</text>
</comment>
<dbReference type="EMBL" id="BPLQ01001002">
    <property type="protein sequence ID" value="GIX77287.1"/>
    <property type="molecule type" value="Genomic_DNA"/>
</dbReference>
<proteinExistence type="predicted"/>
<name>A0AAV4MXM9_9ARAC</name>